<reference evidence="1 2" key="1">
    <citation type="submission" date="2020-01" db="EMBL/GenBank/DDBJ databases">
        <title>Draft genome assembly of Ensifer adhaerens T173.</title>
        <authorList>
            <person name="Craig J.E."/>
            <person name="Stinchcombe J.R."/>
        </authorList>
    </citation>
    <scope>NUCLEOTIDE SEQUENCE [LARGE SCALE GENOMIC DNA]</scope>
    <source>
        <strain evidence="1 2">T173</strain>
    </source>
</reference>
<gene>
    <name evidence="1" type="ORF">GFB56_31190</name>
</gene>
<evidence type="ECO:0000313" key="2">
    <source>
        <dbReference type="Proteomes" id="UP000744980"/>
    </source>
</evidence>
<proteinExistence type="predicted"/>
<dbReference type="Proteomes" id="UP000744980">
    <property type="component" value="Unassembled WGS sequence"/>
</dbReference>
<evidence type="ECO:0008006" key="3">
    <source>
        <dbReference type="Google" id="ProtNLM"/>
    </source>
</evidence>
<protein>
    <recommendedName>
        <fullName evidence="3">Transposase</fullName>
    </recommendedName>
</protein>
<dbReference type="AlphaFoldDB" id="A0AAW4FVP4"/>
<sequence length="65" mass="7136">MALLAQALRPEPSPPPSPAIETLQELVNARSAALGELTAFKNRLKATRTAFLRAELSRLIQVLQR</sequence>
<name>A0AAW4FVP4_9HYPH</name>
<keyword evidence="2" id="KW-1185">Reference proteome</keyword>
<organism evidence="1 2">
    <name type="scientific">Ensifer canadensis</name>
    <dbReference type="NCBI Taxonomy" id="555315"/>
    <lineage>
        <taxon>Bacteria</taxon>
        <taxon>Pseudomonadati</taxon>
        <taxon>Pseudomonadota</taxon>
        <taxon>Alphaproteobacteria</taxon>
        <taxon>Hyphomicrobiales</taxon>
        <taxon>Rhizobiaceae</taxon>
        <taxon>Sinorhizobium/Ensifer group</taxon>
        <taxon>Ensifer</taxon>
    </lineage>
</organism>
<accession>A0AAW4FVP4</accession>
<evidence type="ECO:0000313" key="1">
    <source>
        <dbReference type="EMBL" id="MBM3095192.1"/>
    </source>
</evidence>
<dbReference type="RefSeq" id="WP_082523625.1">
    <property type="nucleotide sequence ID" value="NZ_CP170160.1"/>
</dbReference>
<comment type="caution">
    <text evidence="1">The sequence shown here is derived from an EMBL/GenBank/DDBJ whole genome shotgun (WGS) entry which is preliminary data.</text>
</comment>
<dbReference type="EMBL" id="WXFA01000040">
    <property type="protein sequence ID" value="MBM3095192.1"/>
    <property type="molecule type" value="Genomic_DNA"/>
</dbReference>